<feature type="domain" description="Acyl-CoA dehydrogenase/oxidase N-terminal" evidence="13">
    <location>
        <begin position="40"/>
        <end position="157"/>
    </location>
</feature>
<reference evidence="15 16" key="1">
    <citation type="submission" date="2019-11" db="EMBL/GenBank/DDBJ databases">
        <authorList>
            <person name="He Y."/>
        </authorList>
    </citation>
    <scope>NUCLEOTIDE SEQUENCE [LARGE SCALE GENOMIC DNA]</scope>
    <source>
        <strain evidence="15 16">SCSIO 58843</strain>
    </source>
</reference>
<evidence type="ECO:0000259" key="14">
    <source>
        <dbReference type="Pfam" id="PF12806"/>
    </source>
</evidence>
<dbReference type="Pfam" id="PF02770">
    <property type="entry name" value="Acyl-CoA_dh_M"/>
    <property type="match status" value="1"/>
</dbReference>
<evidence type="ECO:0000256" key="10">
    <source>
        <dbReference type="RuleBase" id="RU362125"/>
    </source>
</evidence>
<dbReference type="Proteomes" id="UP000334019">
    <property type="component" value="Chromosome"/>
</dbReference>
<dbReference type="KEGG" id="atq:GH723_08005"/>
<dbReference type="FunFam" id="2.40.110.10:FF:000031">
    <property type="entry name" value="Acyl-CoA dehydrogenase, putative"/>
    <property type="match status" value="1"/>
</dbReference>
<dbReference type="RefSeq" id="WP_153759162.1">
    <property type="nucleotide sequence ID" value="NZ_CP045851.1"/>
</dbReference>
<evidence type="ECO:0000256" key="8">
    <source>
        <dbReference type="ARBA" id="ARBA00066694"/>
    </source>
</evidence>
<gene>
    <name evidence="15" type="ORF">GH723_08005</name>
</gene>
<evidence type="ECO:0000256" key="3">
    <source>
        <dbReference type="ARBA" id="ARBA00022630"/>
    </source>
</evidence>
<evidence type="ECO:0000313" key="16">
    <source>
        <dbReference type="Proteomes" id="UP000334019"/>
    </source>
</evidence>
<organism evidence="15 16">
    <name type="scientific">Actinomarinicola tropica</name>
    <dbReference type="NCBI Taxonomy" id="2789776"/>
    <lineage>
        <taxon>Bacteria</taxon>
        <taxon>Bacillati</taxon>
        <taxon>Actinomycetota</taxon>
        <taxon>Acidimicrobiia</taxon>
        <taxon>Acidimicrobiales</taxon>
        <taxon>Iamiaceae</taxon>
        <taxon>Actinomarinicola</taxon>
    </lineage>
</organism>
<feature type="domain" description="Acyl-CoA dehydrogenase/oxidase C-terminal" evidence="11">
    <location>
        <begin position="284"/>
        <end position="450"/>
    </location>
</feature>
<evidence type="ECO:0000256" key="1">
    <source>
        <dbReference type="ARBA" id="ARBA00001974"/>
    </source>
</evidence>
<dbReference type="PANTHER" id="PTHR42803">
    <property type="entry name" value="ACYL-COA DEHYDROGENASE"/>
    <property type="match status" value="1"/>
</dbReference>
<dbReference type="Pfam" id="PF12806">
    <property type="entry name" value="Acyl-CoA_dh_C"/>
    <property type="match status" value="1"/>
</dbReference>
<accession>A0A5Q2RHJ6</accession>
<keyword evidence="16" id="KW-1185">Reference proteome</keyword>
<evidence type="ECO:0000256" key="4">
    <source>
        <dbReference type="ARBA" id="ARBA00022827"/>
    </source>
</evidence>
<dbReference type="InterPro" id="IPR006091">
    <property type="entry name" value="Acyl-CoA_Oxase/DH_mid-dom"/>
</dbReference>
<evidence type="ECO:0000259" key="11">
    <source>
        <dbReference type="Pfam" id="PF00441"/>
    </source>
</evidence>
<dbReference type="InterPro" id="IPR009075">
    <property type="entry name" value="AcylCo_DH/oxidase_C"/>
</dbReference>
<feature type="domain" description="Acyl-CoA oxidase/dehydrogenase middle" evidence="12">
    <location>
        <begin position="162"/>
        <end position="270"/>
    </location>
</feature>
<protein>
    <recommendedName>
        <fullName evidence="9">3-methylmercaptopropionyl-CoA dehydrogenase</fullName>
        <ecNumber evidence="8">1.3.99.41</ecNumber>
    </recommendedName>
</protein>
<sequence length="598" mass="63709">MSDYQAPLRDILFALDTFCDLDEIAALPGFEHADRDTVAALVEEAGRFMADVVAPTNRVGDEVGARLVDGEVVTPPGFADAYGRYVDAGWGGVPFDPEYGGGGFPWAVGLVLQEILTSANMAFSMCPLLTQGAIDMLSHHGSTEQKQTYLPKMITGEWTGTMNLTEPEAGSDVGALRTRAERAEDGSYRIVGTKIFISFGAHDMAENIVHLVLARTPDAPPGTKGISCFIVPERLVGDDGSLGERNDVRVASIEHKMGINGSPTCVLSFGDDGGAIGYLIGEENAGMAYMFTMMNNARLSVGLEGLALAERAWQPTLRFAHERLQGRAPGAPRGESSPIVEHPDVRRMLLTMKAYIDAMRALLYLNAASMDRAAHHPDPDVRERSQELVDLLIPLSKAWSTDLGSVVTSLAIQVHGGMGYVEETGVAQHYRDARITSIYEGTNGIQAMDLVGRKLPMRAGGVVADHLGRMREVLDRLDGELSDAGVQLAAAIDATEAATRSVLERGAADPSDALAAASPYLRILAVTTGGWLMARQALAARDAAAGARSDDERTSLEGKVAVARFFMEQLLPEVHGLVPAATAPAAGLYAVDPSVLAP</sequence>
<comment type="similarity">
    <text evidence="2 10">Belongs to the acyl-CoA dehydrogenase family.</text>
</comment>
<evidence type="ECO:0000259" key="13">
    <source>
        <dbReference type="Pfam" id="PF02771"/>
    </source>
</evidence>
<dbReference type="Gene3D" id="1.10.540.10">
    <property type="entry name" value="Acyl-CoA dehydrogenase/oxidase, N-terminal domain"/>
    <property type="match status" value="1"/>
</dbReference>
<keyword evidence="5 10" id="KW-0560">Oxidoreductase</keyword>
<evidence type="ECO:0000256" key="9">
    <source>
        <dbReference type="ARBA" id="ARBA00069043"/>
    </source>
</evidence>
<comment type="function">
    <text evidence="7">Involved in the assimilation of dimethylsulphoniopropionate (DMSP), an important compound in the fixation of carbon in marine phytoplankton, by mediating the conversion of 3-(methylthio)propanoyl-CoA (MMPA-CoA) to 3-(methylthio)acryloyl-CoA (MTA-CoA).</text>
</comment>
<dbReference type="InterPro" id="IPR052166">
    <property type="entry name" value="Diverse_Acyl-CoA_DH"/>
</dbReference>
<keyword evidence="4 10" id="KW-0274">FAD</keyword>
<dbReference type="InterPro" id="IPR036250">
    <property type="entry name" value="AcylCo_DH-like_C"/>
</dbReference>
<comment type="cofactor">
    <cofactor evidence="1 10">
        <name>FAD</name>
        <dbReference type="ChEBI" id="CHEBI:57692"/>
    </cofactor>
</comment>
<dbReference type="Pfam" id="PF00441">
    <property type="entry name" value="Acyl-CoA_dh_1"/>
    <property type="match status" value="1"/>
</dbReference>
<keyword evidence="3 10" id="KW-0285">Flavoprotein</keyword>
<dbReference type="Pfam" id="PF02771">
    <property type="entry name" value="Acyl-CoA_dh_N"/>
    <property type="match status" value="1"/>
</dbReference>
<name>A0A5Q2RHJ6_9ACTN</name>
<dbReference type="PANTHER" id="PTHR42803:SF1">
    <property type="entry name" value="BROAD-SPECIFICITY LINEAR ACYL-COA DEHYDROGENASE FADE5"/>
    <property type="match status" value="1"/>
</dbReference>
<dbReference type="GO" id="GO:0016627">
    <property type="term" value="F:oxidoreductase activity, acting on the CH-CH group of donors"/>
    <property type="evidence" value="ECO:0007669"/>
    <property type="project" value="InterPro"/>
</dbReference>
<dbReference type="InterPro" id="IPR037069">
    <property type="entry name" value="AcylCoA_DH/ox_N_sf"/>
</dbReference>
<evidence type="ECO:0000256" key="6">
    <source>
        <dbReference type="ARBA" id="ARBA00051388"/>
    </source>
</evidence>
<evidence type="ECO:0000313" key="15">
    <source>
        <dbReference type="EMBL" id="QGG95054.1"/>
    </source>
</evidence>
<evidence type="ECO:0000256" key="2">
    <source>
        <dbReference type="ARBA" id="ARBA00009347"/>
    </source>
</evidence>
<dbReference type="Gene3D" id="1.20.140.10">
    <property type="entry name" value="Butyryl-CoA Dehydrogenase, subunit A, domain 3"/>
    <property type="match status" value="1"/>
</dbReference>
<dbReference type="EC" id="1.3.99.41" evidence="8"/>
<dbReference type="AlphaFoldDB" id="A0A5Q2RHJ6"/>
<dbReference type="GO" id="GO:0050660">
    <property type="term" value="F:flavin adenine dinucleotide binding"/>
    <property type="evidence" value="ECO:0007669"/>
    <property type="project" value="InterPro"/>
</dbReference>
<comment type="catalytic activity">
    <reaction evidence="6">
        <text>3-(methylsulfanyl)propanoyl-CoA + oxidized [electron-transfer flavoprotein] + H(+) = 3-(methylsulfanyl)acryloyl-CoA + reduced [electron-transfer flavoprotein]</text>
        <dbReference type="Rhea" id="RHEA:52612"/>
        <dbReference type="Rhea" id="RHEA-COMP:10685"/>
        <dbReference type="Rhea" id="RHEA-COMP:10686"/>
        <dbReference type="ChEBI" id="CHEBI:15378"/>
        <dbReference type="ChEBI" id="CHEBI:57692"/>
        <dbReference type="ChEBI" id="CHEBI:58307"/>
        <dbReference type="ChEBI" id="CHEBI:82815"/>
        <dbReference type="ChEBI" id="CHEBI:84994"/>
        <dbReference type="EC" id="1.3.99.41"/>
    </reaction>
    <physiologicalReaction direction="left-to-right" evidence="6">
        <dbReference type="Rhea" id="RHEA:52613"/>
    </physiologicalReaction>
</comment>
<dbReference type="InterPro" id="IPR013786">
    <property type="entry name" value="AcylCoA_DH/ox_N"/>
</dbReference>
<evidence type="ECO:0000256" key="5">
    <source>
        <dbReference type="ARBA" id="ARBA00023002"/>
    </source>
</evidence>
<dbReference type="InterPro" id="IPR009100">
    <property type="entry name" value="AcylCoA_DH/oxidase_NM_dom_sf"/>
</dbReference>
<dbReference type="InterPro" id="IPR046373">
    <property type="entry name" value="Acyl-CoA_Oxase/DH_mid-dom_sf"/>
</dbReference>
<dbReference type="SUPFAM" id="SSF56645">
    <property type="entry name" value="Acyl-CoA dehydrogenase NM domain-like"/>
    <property type="match status" value="1"/>
</dbReference>
<evidence type="ECO:0000256" key="7">
    <source>
        <dbReference type="ARBA" id="ARBA00058683"/>
    </source>
</evidence>
<dbReference type="EMBL" id="CP045851">
    <property type="protein sequence ID" value="QGG95054.1"/>
    <property type="molecule type" value="Genomic_DNA"/>
</dbReference>
<feature type="domain" description="Acetyl-CoA dehydrogenase-like C-terminal" evidence="14">
    <location>
        <begin position="468"/>
        <end position="591"/>
    </location>
</feature>
<proteinExistence type="inferred from homology"/>
<dbReference type="InterPro" id="IPR025878">
    <property type="entry name" value="Acyl-CoA_dh-like_C_dom"/>
</dbReference>
<dbReference type="SUPFAM" id="SSF47203">
    <property type="entry name" value="Acyl-CoA dehydrogenase C-terminal domain-like"/>
    <property type="match status" value="1"/>
</dbReference>
<evidence type="ECO:0000259" key="12">
    <source>
        <dbReference type="Pfam" id="PF02770"/>
    </source>
</evidence>
<dbReference type="Gene3D" id="2.40.110.10">
    <property type="entry name" value="Butyryl-CoA Dehydrogenase, subunit A, domain 2"/>
    <property type="match status" value="1"/>
</dbReference>